<gene>
    <name evidence="1" type="ORF">GCM10007362_11730</name>
</gene>
<reference evidence="2" key="1">
    <citation type="journal article" date="2019" name="Int. J. Syst. Evol. Microbiol.">
        <title>The Global Catalogue of Microorganisms (GCM) 10K type strain sequencing project: providing services to taxonomists for standard genome sequencing and annotation.</title>
        <authorList>
            <consortium name="The Broad Institute Genomics Platform"/>
            <consortium name="The Broad Institute Genome Sequencing Center for Infectious Disease"/>
            <person name="Wu L."/>
            <person name="Ma J."/>
        </authorList>
    </citation>
    <scope>NUCLEOTIDE SEQUENCE [LARGE SCALE GENOMIC DNA]</scope>
    <source>
        <strain evidence="2">CCM 8702</strain>
    </source>
</reference>
<sequence>MELVYLLDASISSQQRFAQSSDSPPYWALAAAQNKALKALSDPSSPASDLFSARQQLQNALWDYDYRYVRDLNETRIVMGRLGNWIYSSYPSSDPSYLTPWEKGVVDLIDETYAYMAGLGNSRSEAVKAYQYFNFKLSALSDLETPDINRYASSLASAQARIAAPLAQLGQYGVNMDARVNDFDRASAFMQALLNNGPYNDAVYTAAMHDVNLYASTIVNSEELARAIKRAQNMVDTSPRGIRSGEYPASAFGALNRAINHAQRVLETAASAEEIKNESYELNFVATEKFEQSVKP</sequence>
<name>A0ABQ1ZSH4_9BACL</name>
<keyword evidence="2" id="KW-1185">Reference proteome</keyword>
<evidence type="ECO:0000313" key="2">
    <source>
        <dbReference type="Proteomes" id="UP000605427"/>
    </source>
</evidence>
<evidence type="ECO:0000313" key="1">
    <source>
        <dbReference type="EMBL" id="GGH73020.1"/>
    </source>
</evidence>
<proteinExistence type="predicted"/>
<organism evidence="1 2">
    <name type="scientific">Saccharibacillus endophyticus</name>
    <dbReference type="NCBI Taxonomy" id="2060666"/>
    <lineage>
        <taxon>Bacteria</taxon>
        <taxon>Bacillati</taxon>
        <taxon>Bacillota</taxon>
        <taxon>Bacilli</taxon>
        <taxon>Bacillales</taxon>
        <taxon>Paenibacillaceae</taxon>
        <taxon>Saccharibacillus</taxon>
    </lineage>
</organism>
<dbReference type="EMBL" id="BMDD01000001">
    <property type="protein sequence ID" value="GGH73020.1"/>
    <property type="molecule type" value="Genomic_DNA"/>
</dbReference>
<protein>
    <submittedName>
        <fullName evidence="1">Uncharacterized protein</fullName>
    </submittedName>
</protein>
<dbReference type="Gene3D" id="1.20.1270.90">
    <property type="entry name" value="AF1782-like"/>
    <property type="match status" value="1"/>
</dbReference>
<comment type="caution">
    <text evidence="1">The sequence shown here is derived from an EMBL/GenBank/DDBJ whole genome shotgun (WGS) entry which is preliminary data.</text>
</comment>
<dbReference type="Proteomes" id="UP000605427">
    <property type="component" value="Unassembled WGS sequence"/>
</dbReference>
<accession>A0ABQ1ZSH4</accession>